<reference evidence="2 3" key="1">
    <citation type="journal article" date="2016" name="Nat. Commun.">
        <title>Thousands of microbial genomes shed light on interconnected biogeochemical processes in an aquifer system.</title>
        <authorList>
            <person name="Anantharaman K."/>
            <person name="Brown C.T."/>
            <person name="Hug L.A."/>
            <person name="Sharon I."/>
            <person name="Castelle C.J."/>
            <person name="Probst A.J."/>
            <person name="Thomas B.C."/>
            <person name="Singh A."/>
            <person name="Wilkins M.J."/>
            <person name="Karaoz U."/>
            <person name="Brodie E.L."/>
            <person name="Williams K.H."/>
            <person name="Hubbard S.S."/>
            <person name="Banfield J.F."/>
        </authorList>
    </citation>
    <scope>NUCLEOTIDE SEQUENCE [LARGE SCALE GENOMIC DNA]</scope>
</reference>
<dbReference type="Proteomes" id="UP000178946">
    <property type="component" value="Unassembled WGS sequence"/>
</dbReference>
<dbReference type="PROSITE" id="PS51462">
    <property type="entry name" value="NUDIX"/>
    <property type="match status" value="1"/>
</dbReference>
<evidence type="ECO:0000313" key="3">
    <source>
        <dbReference type="Proteomes" id="UP000178946"/>
    </source>
</evidence>
<sequence>MAKKCDNKSVAILVRNGDKILLIERKAYNPGFALPAGHQDGDDEITTAKKELGEEVGLAATKLIEKVKLRLNNPCKREGGTHHDWTVFEAESWSGVIKPSDEEVKTYVWTDRQQVSGLAEKLEDFVESLGLVLSDENMPKIVEATNSDDAWKRNPGLEPAMHPLFKTLKII</sequence>
<dbReference type="AlphaFoldDB" id="A0A1F8DTE0"/>
<proteinExistence type="predicted"/>
<organism evidence="2 3">
    <name type="scientific">Candidatus Wolfebacteria bacterium RIFCSPLOWO2_01_FULL_45_19</name>
    <dbReference type="NCBI Taxonomy" id="1802557"/>
    <lineage>
        <taxon>Bacteria</taxon>
        <taxon>Candidatus Wolfeibacteriota</taxon>
    </lineage>
</organism>
<dbReference type="Gene3D" id="3.90.79.10">
    <property type="entry name" value="Nucleoside Triphosphate Pyrophosphohydrolase"/>
    <property type="match status" value="1"/>
</dbReference>
<dbReference type="Pfam" id="PF00293">
    <property type="entry name" value="NUDIX"/>
    <property type="match status" value="1"/>
</dbReference>
<comment type="caution">
    <text evidence="2">The sequence shown here is derived from an EMBL/GenBank/DDBJ whole genome shotgun (WGS) entry which is preliminary data.</text>
</comment>
<gene>
    <name evidence="2" type="ORF">A3A20_02190</name>
</gene>
<dbReference type="InterPro" id="IPR000086">
    <property type="entry name" value="NUDIX_hydrolase_dom"/>
</dbReference>
<dbReference type="CDD" id="cd02883">
    <property type="entry name" value="NUDIX_Hydrolase"/>
    <property type="match status" value="1"/>
</dbReference>
<evidence type="ECO:0000259" key="1">
    <source>
        <dbReference type="PROSITE" id="PS51462"/>
    </source>
</evidence>
<name>A0A1F8DTE0_9BACT</name>
<dbReference type="STRING" id="1802557.A3A20_02190"/>
<dbReference type="SUPFAM" id="SSF55811">
    <property type="entry name" value="Nudix"/>
    <property type="match status" value="1"/>
</dbReference>
<dbReference type="InterPro" id="IPR015797">
    <property type="entry name" value="NUDIX_hydrolase-like_dom_sf"/>
</dbReference>
<dbReference type="EMBL" id="MGIR01000001">
    <property type="protein sequence ID" value="OGM91722.1"/>
    <property type="molecule type" value="Genomic_DNA"/>
</dbReference>
<feature type="domain" description="Nudix hydrolase" evidence="1">
    <location>
        <begin position="5"/>
        <end position="133"/>
    </location>
</feature>
<evidence type="ECO:0000313" key="2">
    <source>
        <dbReference type="EMBL" id="OGM91722.1"/>
    </source>
</evidence>
<protein>
    <recommendedName>
        <fullName evidence="1">Nudix hydrolase domain-containing protein</fullName>
    </recommendedName>
</protein>
<accession>A0A1F8DTE0</accession>